<feature type="repeat" description="ANK" evidence="3">
    <location>
        <begin position="211"/>
        <end position="243"/>
    </location>
</feature>
<keyword evidence="1" id="KW-0677">Repeat</keyword>
<dbReference type="AlphaFoldDB" id="A0A1G9MZA8"/>
<dbReference type="SUPFAM" id="SSF48403">
    <property type="entry name" value="Ankyrin repeat"/>
    <property type="match status" value="2"/>
</dbReference>
<gene>
    <name evidence="6" type="ORF">SAMN04488692_10954</name>
</gene>
<dbReference type="STRING" id="321763.SAMN04488692_10954"/>
<feature type="repeat" description="ANK" evidence="3">
    <location>
        <begin position="144"/>
        <end position="176"/>
    </location>
</feature>
<feature type="coiled-coil region" evidence="4">
    <location>
        <begin position="554"/>
        <end position="581"/>
    </location>
</feature>
<dbReference type="InterPro" id="IPR036770">
    <property type="entry name" value="Ankyrin_rpt-contain_sf"/>
</dbReference>
<organism evidence="6 7">
    <name type="scientific">Halarsenatibacter silvermanii</name>
    <dbReference type="NCBI Taxonomy" id="321763"/>
    <lineage>
        <taxon>Bacteria</taxon>
        <taxon>Bacillati</taxon>
        <taxon>Bacillota</taxon>
        <taxon>Clostridia</taxon>
        <taxon>Halanaerobiales</taxon>
        <taxon>Halarsenatibacteraceae</taxon>
        <taxon>Halarsenatibacter</taxon>
    </lineage>
</organism>
<accession>A0A1G9MZA8</accession>
<feature type="repeat" description="ANK" evidence="3">
    <location>
        <begin position="76"/>
        <end position="109"/>
    </location>
</feature>
<dbReference type="Proteomes" id="UP000199476">
    <property type="component" value="Unassembled WGS sequence"/>
</dbReference>
<dbReference type="InterPro" id="IPR002110">
    <property type="entry name" value="Ankyrin_rpt"/>
</dbReference>
<evidence type="ECO:0000256" key="5">
    <source>
        <dbReference type="SAM" id="Phobius"/>
    </source>
</evidence>
<keyword evidence="5" id="KW-1133">Transmembrane helix</keyword>
<feature type="repeat" description="ANK" evidence="3">
    <location>
        <begin position="244"/>
        <end position="277"/>
    </location>
</feature>
<dbReference type="EMBL" id="FNGO01000009">
    <property type="protein sequence ID" value="SDL79454.1"/>
    <property type="molecule type" value="Genomic_DNA"/>
</dbReference>
<dbReference type="PROSITE" id="PS50297">
    <property type="entry name" value="ANK_REP_REGION"/>
    <property type="match status" value="6"/>
</dbReference>
<keyword evidence="5" id="KW-0812">Transmembrane</keyword>
<evidence type="ECO:0000313" key="7">
    <source>
        <dbReference type="Proteomes" id="UP000199476"/>
    </source>
</evidence>
<sequence>MRKQDRAQKEKGGGEETMIKKAAIFMLIFGFIFAMTALTAVVEAESNLLELVKEETPEKIEEALKDGADVNQTDDRGKTPLIVAAAHNSRPEVIDLLLDYGARMERRDKNGQTALYHAARHNPSPEVMRKIIWRGAAVNVTSDAGYTPLLRAAELGAENKVEILISRGAEIDRRGPKGETALMLLMENDPSPEIVQRLLNAGASPRLSDDQGRTALHRAAAREQTDNARMLIEAEASPDPGDREGITPLMRAAANNERTEMISLLLAEGAELESRSRTGKTPLMKTAAENESVRVMEYLLAEGAEVNTSDEEGRSVLHHLITGPAARRKLAVLIEKSDPELNAADREGNTPLHLAVDRKASDYELIEKLLQAGADPNILDGRGYSPLMMLAESSDRPELFELMLRAGAEPDKTGYRDKTALMLAAENTSSQEVIFALLEAGAEVPRQDARGRKVVDYLEGNEALFNTEAYWELQYMEPEERELEPMEFKSRSSATLRGLALPSLGHAYADSWWPKGALFLTGEAASLGMALTRDDSSDALPFYLAFAALKAWEIYDVNQEVGEHNREAEEYNERVEEFHQQFQE</sequence>
<feature type="repeat" description="ANK" evidence="3">
    <location>
        <begin position="177"/>
        <end position="210"/>
    </location>
</feature>
<dbReference type="PANTHER" id="PTHR24198">
    <property type="entry name" value="ANKYRIN REPEAT AND PROTEIN KINASE DOMAIN-CONTAINING PROTEIN"/>
    <property type="match status" value="1"/>
</dbReference>
<protein>
    <submittedName>
        <fullName evidence="6">Ankyrin repeat</fullName>
    </submittedName>
</protein>
<proteinExistence type="predicted"/>
<evidence type="ECO:0000256" key="3">
    <source>
        <dbReference type="PROSITE-ProRule" id="PRU00023"/>
    </source>
</evidence>
<evidence type="ECO:0000256" key="2">
    <source>
        <dbReference type="ARBA" id="ARBA00023043"/>
    </source>
</evidence>
<feature type="transmembrane region" description="Helical" evidence="5">
    <location>
        <begin position="21"/>
        <end position="42"/>
    </location>
</feature>
<dbReference type="Pfam" id="PF12796">
    <property type="entry name" value="Ank_2"/>
    <property type="match status" value="3"/>
</dbReference>
<evidence type="ECO:0000256" key="4">
    <source>
        <dbReference type="SAM" id="Coils"/>
    </source>
</evidence>
<keyword evidence="4" id="KW-0175">Coiled coil</keyword>
<feature type="repeat" description="ANK" evidence="3">
    <location>
        <begin position="416"/>
        <end position="449"/>
    </location>
</feature>
<feature type="repeat" description="ANK" evidence="3">
    <location>
        <begin position="110"/>
        <end position="143"/>
    </location>
</feature>
<evidence type="ECO:0000256" key="1">
    <source>
        <dbReference type="ARBA" id="ARBA00022737"/>
    </source>
</evidence>
<keyword evidence="7" id="KW-1185">Reference proteome</keyword>
<name>A0A1G9MZA8_9FIRM</name>
<keyword evidence="5" id="KW-0472">Membrane</keyword>
<dbReference type="PANTHER" id="PTHR24198:SF165">
    <property type="entry name" value="ANKYRIN REPEAT-CONTAINING PROTEIN-RELATED"/>
    <property type="match status" value="1"/>
</dbReference>
<dbReference type="PROSITE" id="PS50088">
    <property type="entry name" value="ANK_REPEAT"/>
    <property type="match status" value="9"/>
</dbReference>
<dbReference type="SMART" id="SM00248">
    <property type="entry name" value="ANK"/>
    <property type="match status" value="11"/>
</dbReference>
<feature type="repeat" description="ANK" evidence="3">
    <location>
        <begin position="278"/>
        <end position="311"/>
    </location>
</feature>
<feature type="repeat" description="ANK" evidence="3">
    <location>
        <begin position="347"/>
        <end position="381"/>
    </location>
</feature>
<keyword evidence="2 3" id="KW-0040">ANK repeat</keyword>
<dbReference type="Gene3D" id="1.25.40.20">
    <property type="entry name" value="Ankyrin repeat-containing domain"/>
    <property type="match status" value="4"/>
</dbReference>
<evidence type="ECO:0000313" key="6">
    <source>
        <dbReference type="EMBL" id="SDL79454.1"/>
    </source>
</evidence>
<reference evidence="6 7" key="1">
    <citation type="submission" date="2016-10" db="EMBL/GenBank/DDBJ databases">
        <authorList>
            <person name="de Groot N.N."/>
        </authorList>
    </citation>
    <scope>NUCLEOTIDE SEQUENCE [LARGE SCALE GENOMIC DNA]</scope>
    <source>
        <strain evidence="6 7">SLAS-1</strain>
    </source>
</reference>